<dbReference type="Gene3D" id="3.90.1150.10">
    <property type="entry name" value="Aspartate Aminotransferase, domain 1"/>
    <property type="match status" value="1"/>
</dbReference>
<comment type="caution">
    <text evidence="4">The sequence shown here is derived from an EMBL/GenBank/DDBJ whole genome shotgun (WGS) entry which is preliminary data.</text>
</comment>
<dbReference type="InterPro" id="IPR000653">
    <property type="entry name" value="DegT/StrS_aminotransferase"/>
</dbReference>
<name>A0A1F8CKM2_9BACT</name>
<evidence type="ECO:0000256" key="3">
    <source>
        <dbReference type="RuleBase" id="RU004508"/>
    </source>
</evidence>
<gene>
    <name evidence="4" type="ORF">A2210_00655</name>
</gene>
<evidence type="ECO:0000256" key="2">
    <source>
        <dbReference type="PIRSR" id="PIRSR000390-2"/>
    </source>
</evidence>
<dbReference type="InterPro" id="IPR015424">
    <property type="entry name" value="PyrdxlP-dep_Trfase"/>
</dbReference>
<feature type="modified residue" description="N6-(pyridoxal phosphate)lysine" evidence="2">
    <location>
        <position position="174"/>
    </location>
</feature>
<sequence>MIFNSLGSNYDFEYVIKSLFGFSSNTSRSKLVSFLDNKYQGKTILLYKGREAIKLALNVLKLPKGSRVGITGFTCFAVYQAVKEAGCVPEYIDIEDRTLNFTVEELAKHKSLKVIIVQNTLGNACDIEDILSFCKRNKVYLIEDMAHSVGINYKNKKEVGTCGDFTAMSFSQDKMLDAVSGGALVVRNRDFQGKLKEVNLEDLSIKKQVVDRFYPLFTFLIRKTYGLGVGKLLHFILKRLKLLSQPMPEDGRIRFHSLPGWYCALVIYQFSRMDETLKHRRKIIETYKDKIQSKAVGIIRFPIFIDGRDKLIKYLGRYGVYISDVWYDAQISPRRYLKLTDYEKGECPISEKISNEIVNLPTHKNVSEKDALFIASKINQWLNMK</sequence>
<dbReference type="InterPro" id="IPR015421">
    <property type="entry name" value="PyrdxlP-dep_Trfase_major"/>
</dbReference>
<protein>
    <recommendedName>
        <fullName evidence="6">DegT/DnrJ/EryC1/StrS aminotransferase</fullName>
    </recommendedName>
</protein>
<dbReference type="PANTHER" id="PTHR30244:SF34">
    <property type="entry name" value="DTDP-4-AMINO-4,6-DIDEOXYGALACTOSE TRANSAMINASE"/>
    <property type="match status" value="1"/>
</dbReference>
<dbReference type="InterPro" id="IPR015422">
    <property type="entry name" value="PyrdxlP-dep_Trfase_small"/>
</dbReference>
<dbReference type="Proteomes" id="UP000177855">
    <property type="component" value="Unassembled WGS sequence"/>
</dbReference>
<evidence type="ECO:0008006" key="6">
    <source>
        <dbReference type="Google" id="ProtNLM"/>
    </source>
</evidence>
<comment type="similarity">
    <text evidence="3">Belongs to the DegT/DnrJ/EryC1 family.</text>
</comment>
<dbReference type="AlphaFoldDB" id="A0A1F8CKM2"/>
<keyword evidence="2 3" id="KW-0663">Pyridoxal phosphate</keyword>
<dbReference type="GO" id="GO:0000271">
    <property type="term" value="P:polysaccharide biosynthetic process"/>
    <property type="evidence" value="ECO:0007669"/>
    <property type="project" value="TreeGrafter"/>
</dbReference>
<dbReference type="SUPFAM" id="SSF53383">
    <property type="entry name" value="PLP-dependent transferases"/>
    <property type="match status" value="1"/>
</dbReference>
<dbReference type="GO" id="GO:0030170">
    <property type="term" value="F:pyridoxal phosphate binding"/>
    <property type="evidence" value="ECO:0007669"/>
    <property type="project" value="TreeGrafter"/>
</dbReference>
<evidence type="ECO:0000256" key="1">
    <source>
        <dbReference type="PIRSR" id="PIRSR000390-1"/>
    </source>
</evidence>
<evidence type="ECO:0000313" key="5">
    <source>
        <dbReference type="Proteomes" id="UP000177855"/>
    </source>
</evidence>
<organism evidence="4 5">
    <name type="scientific">Candidatus Woesebacteria bacterium RIFOXYA1_FULL_40_18</name>
    <dbReference type="NCBI Taxonomy" id="1802532"/>
    <lineage>
        <taxon>Bacteria</taxon>
        <taxon>Candidatus Woeseibacteriota</taxon>
    </lineage>
</organism>
<proteinExistence type="inferred from homology"/>
<dbReference type="Gene3D" id="3.40.640.10">
    <property type="entry name" value="Type I PLP-dependent aspartate aminotransferase-like (Major domain)"/>
    <property type="match status" value="1"/>
</dbReference>
<dbReference type="GO" id="GO:0008483">
    <property type="term" value="F:transaminase activity"/>
    <property type="evidence" value="ECO:0007669"/>
    <property type="project" value="TreeGrafter"/>
</dbReference>
<evidence type="ECO:0000313" key="4">
    <source>
        <dbReference type="EMBL" id="OGM76801.1"/>
    </source>
</evidence>
<reference evidence="4 5" key="1">
    <citation type="journal article" date="2016" name="Nat. Commun.">
        <title>Thousands of microbial genomes shed light on interconnected biogeochemical processes in an aquifer system.</title>
        <authorList>
            <person name="Anantharaman K."/>
            <person name="Brown C.T."/>
            <person name="Hug L.A."/>
            <person name="Sharon I."/>
            <person name="Castelle C.J."/>
            <person name="Probst A.J."/>
            <person name="Thomas B.C."/>
            <person name="Singh A."/>
            <person name="Wilkins M.J."/>
            <person name="Karaoz U."/>
            <person name="Brodie E.L."/>
            <person name="Williams K.H."/>
            <person name="Hubbard S.S."/>
            <person name="Banfield J.F."/>
        </authorList>
    </citation>
    <scope>NUCLEOTIDE SEQUENCE [LARGE SCALE GENOMIC DNA]</scope>
</reference>
<dbReference type="PANTHER" id="PTHR30244">
    <property type="entry name" value="TRANSAMINASE"/>
    <property type="match status" value="1"/>
</dbReference>
<accession>A0A1F8CKM2</accession>
<dbReference type="Pfam" id="PF01041">
    <property type="entry name" value="DegT_DnrJ_EryC1"/>
    <property type="match status" value="2"/>
</dbReference>
<dbReference type="STRING" id="1802532.A2210_00655"/>
<dbReference type="PIRSF" id="PIRSF000390">
    <property type="entry name" value="PLP_StrS"/>
    <property type="match status" value="1"/>
</dbReference>
<feature type="active site" description="Proton acceptor" evidence="1">
    <location>
        <position position="174"/>
    </location>
</feature>
<dbReference type="EMBL" id="MGHS01000018">
    <property type="protein sequence ID" value="OGM76801.1"/>
    <property type="molecule type" value="Genomic_DNA"/>
</dbReference>